<sequence>MIPESEDDRLDQSLRSKFEQFAPPPTAKVWPGISPHIGPPPLPRRRRRPLPLPFLFGLTALLAGLGGWLLPHGPAKYAASVEVVRVEARQKSERANPKSGLANSNSEKANPNPKTANLTSDLSNPNSGTANLNPKMTNPNSAMANLSSGTANPNSATANPSPGTANLSSGMANLTSLPATRTTKKQPLSAELLSPHLETAAAGSQVAVGAHPVDGAASGGIIVPTVVDSLPTTLRPLVALERQTLGQLPSIATLAAGPLEAADRTSLIGTLRTERAELLRLQRRTDSLLLALGDLPGAAPAAQAVAAAPAADSTKKPVIKHRWSVLLTATPEQNTLTLQGPENDPLTALRRNHETGRAGFSAAALAEYQLSPRLSVGGGLGYTAFGADLRITNKTTAISVLYDSTTTRTTNVYTSTNQTHSIRIVQVPQLSPIFNASGQVIRYDTVYVPRQDTVFSTIVQHDTVHTTRKVLTPLISKKETLTTKQLQPTYRFFTVPVLLRYRLSLGPGRWWADVAAGAQLQFFLGGTQIVTDDGETFRTQTITAGNGPFRALNVALSGSLALNYALTNRLSLSVAPSMRWQALSVYKTETGLIQQPTATGLQLGVRFKL</sequence>
<gene>
    <name evidence="3" type="ORF">J4E00_04830</name>
</gene>
<keyword evidence="2" id="KW-0812">Transmembrane</keyword>
<evidence type="ECO:0000256" key="2">
    <source>
        <dbReference type="SAM" id="Phobius"/>
    </source>
</evidence>
<proteinExistence type="predicted"/>
<evidence type="ECO:0000256" key="1">
    <source>
        <dbReference type="SAM" id="MobiDB-lite"/>
    </source>
</evidence>
<comment type="caution">
    <text evidence="3">The sequence shown here is derived from an EMBL/GenBank/DDBJ whole genome shotgun (WGS) entry which is preliminary data.</text>
</comment>
<evidence type="ECO:0008006" key="5">
    <source>
        <dbReference type="Google" id="ProtNLM"/>
    </source>
</evidence>
<keyword evidence="2" id="KW-0472">Membrane</keyword>
<dbReference type="Proteomes" id="UP000664369">
    <property type="component" value="Unassembled WGS sequence"/>
</dbReference>
<name>A0ABS3QAU3_9BACT</name>
<feature type="compositionally biased region" description="Polar residues" evidence="1">
    <location>
        <begin position="101"/>
        <end position="171"/>
    </location>
</feature>
<protein>
    <recommendedName>
        <fullName evidence="5">Outer membrane protein beta-barrel domain-containing protein</fullName>
    </recommendedName>
</protein>
<reference evidence="3 4" key="1">
    <citation type="submission" date="2021-03" db="EMBL/GenBank/DDBJ databases">
        <authorList>
            <person name="Kim M.K."/>
        </authorList>
    </citation>
    <scope>NUCLEOTIDE SEQUENCE [LARGE SCALE GENOMIC DNA]</scope>
    <source>
        <strain evidence="3 4">BT442</strain>
    </source>
</reference>
<evidence type="ECO:0000313" key="4">
    <source>
        <dbReference type="Proteomes" id="UP000664369"/>
    </source>
</evidence>
<dbReference type="EMBL" id="JAGETZ010000002">
    <property type="protein sequence ID" value="MBO2008366.1"/>
    <property type="molecule type" value="Genomic_DNA"/>
</dbReference>
<keyword evidence="4" id="KW-1185">Reference proteome</keyword>
<accession>A0ABS3QAU3</accession>
<dbReference type="RefSeq" id="WP_208173903.1">
    <property type="nucleotide sequence ID" value="NZ_JAGETZ010000002.1"/>
</dbReference>
<feature type="transmembrane region" description="Helical" evidence="2">
    <location>
        <begin position="50"/>
        <end position="70"/>
    </location>
</feature>
<evidence type="ECO:0000313" key="3">
    <source>
        <dbReference type="EMBL" id="MBO2008366.1"/>
    </source>
</evidence>
<keyword evidence="2" id="KW-1133">Transmembrane helix</keyword>
<feature type="region of interest" description="Disordered" evidence="1">
    <location>
        <begin position="1"/>
        <end position="44"/>
    </location>
</feature>
<feature type="region of interest" description="Disordered" evidence="1">
    <location>
        <begin position="89"/>
        <end position="171"/>
    </location>
</feature>
<organism evidence="3 4">
    <name type="scientific">Hymenobacter negativus</name>
    <dbReference type="NCBI Taxonomy" id="2795026"/>
    <lineage>
        <taxon>Bacteria</taxon>
        <taxon>Pseudomonadati</taxon>
        <taxon>Bacteroidota</taxon>
        <taxon>Cytophagia</taxon>
        <taxon>Cytophagales</taxon>
        <taxon>Hymenobacteraceae</taxon>
        <taxon>Hymenobacter</taxon>
    </lineage>
</organism>